<proteinExistence type="predicted"/>
<feature type="compositionally biased region" description="Basic and acidic residues" evidence="1">
    <location>
        <begin position="127"/>
        <end position="138"/>
    </location>
</feature>
<feature type="region of interest" description="Disordered" evidence="1">
    <location>
        <begin position="547"/>
        <end position="569"/>
    </location>
</feature>
<feature type="compositionally biased region" description="Polar residues" evidence="1">
    <location>
        <begin position="59"/>
        <end position="76"/>
    </location>
</feature>
<feature type="compositionally biased region" description="Basic and acidic residues" evidence="1">
    <location>
        <begin position="1"/>
        <end position="13"/>
    </location>
</feature>
<feature type="compositionally biased region" description="Gly residues" evidence="1">
    <location>
        <begin position="393"/>
        <end position="404"/>
    </location>
</feature>
<dbReference type="EMBL" id="AMGY01000005">
    <property type="protein sequence ID" value="EXJ82448.1"/>
    <property type="molecule type" value="Genomic_DNA"/>
</dbReference>
<accession>W9XQH1</accession>
<feature type="compositionally biased region" description="Basic and acidic residues" evidence="1">
    <location>
        <begin position="552"/>
        <end position="569"/>
    </location>
</feature>
<feature type="region of interest" description="Disordered" evidence="1">
    <location>
        <begin position="358"/>
        <end position="515"/>
    </location>
</feature>
<dbReference type="HOGENOM" id="CLU_478951_0_0_1"/>
<feature type="region of interest" description="Disordered" evidence="1">
    <location>
        <begin position="1"/>
        <end position="35"/>
    </location>
</feature>
<evidence type="ECO:0000313" key="3">
    <source>
        <dbReference type="Proteomes" id="UP000019478"/>
    </source>
</evidence>
<protein>
    <submittedName>
        <fullName evidence="2">Uncharacterized protein</fullName>
    </submittedName>
</protein>
<gene>
    <name evidence="2" type="ORF">A1O3_06261</name>
</gene>
<feature type="compositionally biased region" description="Polar residues" evidence="1">
    <location>
        <begin position="506"/>
        <end position="515"/>
    </location>
</feature>
<dbReference type="RefSeq" id="XP_007734571.1">
    <property type="nucleotide sequence ID" value="XM_007736381.1"/>
</dbReference>
<evidence type="ECO:0000313" key="2">
    <source>
        <dbReference type="EMBL" id="EXJ82448.1"/>
    </source>
</evidence>
<feature type="compositionally biased region" description="Low complexity" evidence="1">
    <location>
        <begin position="79"/>
        <end position="112"/>
    </location>
</feature>
<evidence type="ECO:0000256" key="1">
    <source>
        <dbReference type="SAM" id="MobiDB-lite"/>
    </source>
</evidence>
<feature type="region of interest" description="Disordered" evidence="1">
    <location>
        <begin position="260"/>
        <end position="279"/>
    </location>
</feature>
<reference evidence="2 3" key="1">
    <citation type="submission" date="2013-03" db="EMBL/GenBank/DDBJ databases">
        <title>The Genome Sequence of Capronia epimyces CBS 606.96.</title>
        <authorList>
            <consortium name="The Broad Institute Genomics Platform"/>
            <person name="Cuomo C."/>
            <person name="de Hoog S."/>
            <person name="Gorbushina A."/>
            <person name="Walker B."/>
            <person name="Young S.K."/>
            <person name="Zeng Q."/>
            <person name="Gargeya S."/>
            <person name="Fitzgerald M."/>
            <person name="Haas B."/>
            <person name="Abouelleil A."/>
            <person name="Allen A.W."/>
            <person name="Alvarado L."/>
            <person name="Arachchi H.M."/>
            <person name="Berlin A.M."/>
            <person name="Chapman S.B."/>
            <person name="Gainer-Dewar J."/>
            <person name="Goldberg J."/>
            <person name="Griggs A."/>
            <person name="Gujja S."/>
            <person name="Hansen M."/>
            <person name="Howarth C."/>
            <person name="Imamovic A."/>
            <person name="Ireland A."/>
            <person name="Larimer J."/>
            <person name="McCowan C."/>
            <person name="Murphy C."/>
            <person name="Pearson M."/>
            <person name="Poon T.W."/>
            <person name="Priest M."/>
            <person name="Roberts A."/>
            <person name="Saif S."/>
            <person name="Shea T."/>
            <person name="Sisk P."/>
            <person name="Sykes S."/>
            <person name="Wortman J."/>
            <person name="Nusbaum C."/>
            <person name="Birren B."/>
        </authorList>
    </citation>
    <scope>NUCLEOTIDE SEQUENCE [LARGE SCALE GENOMIC DNA]</scope>
    <source>
        <strain evidence="2 3">CBS 606.96</strain>
    </source>
</reference>
<feature type="compositionally biased region" description="Low complexity" evidence="1">
    <location>
        <begin position="173"/>
        <end position="190"/>
    </location>
</feature>
<keyword evidence="3" id="KW-1185">Reference proteome</keyword>
<feature type="compositionally biased region" description="Polar residues" evidence="1">
    <location>
        <begin position="144"/>
        <end position="153"/>
    </location>
</feature>
<sequence>MTREPAVETKEGQVLDNGGSEVLSPGQQGATLPRAHVGAGVAHSLTTRKYKDADFLPSAPSTPKQLTHRGPSTPSIPSHLHPLLTPVHLHTSAASSPQSADLSSSASPTVSPFVTTIANHPHPHSHSHPDAEEQRTQDRATAMSPAQDSQQAGPGTATPARSDREIGTGMLNGTPTGTGQETGQGTASAPAPAPAPAPLNPRAELTEEQVRALMMMDEDFDPIPTEYRGGFSGYSNIVPGRPNAQAQRQPESNGFPPFHGVAAAPNAGQNNEPGDSHSPFARYPNPARMSTMGAMGMSPAEHGFMPYPAMPGPNFGYEYGFRASINLSDGNNGYAPPQTPPIFPAPTPAPNPWLAPPFISPTHPGHGAHGALLSPHGHAHAHPGPPRSHPYGYGFGPVRGGGGAATPSFSPGMGGSNHASPVRGNLAVTQSPSTQHRPGQGPGQGPSPRRGNYHARANSHSSLPQGARCVHADNYPSAPRGFGTARGAAQSPATGRGGAHAMRQPPSHQHTRSGQFFRTSLYGPRLVREAHQHSEVGRARANTLGGLALNGHGHDAEDKAVNGNGDDKA</sequence>
<organism evidence="2 3">
    <name type="scientific">Capronia epimyces CBS 606.96</name>
    <dbReference type="NCBI Taxonomy" id="1182542"/>
    <lineage>
        <taxon>Eukaryota</taxon>
        <taxon>Fungi</taxon>
        <taxon>Dikarya</taxon>
        <taxon>Ascomycota</taxon>
        <taxon>Pezizomycotina</taxon>
        <taxon>Eurotiomycetes</taxon>
        <taxon>Chaetothyriomycetidae</taxon>
        <taxon>Chaetothyriales</taxon>
        <taxon>Herpotrichiellaceae</taxon>
        <taxon>Capronia</taxon>
    </lineage>
</organism>
<feature type="region of interest" description="Disordered" evidence="1">
    <location>
        <begin position="47"/>
        <end position="201"/>
    </location>
</feature>
<comment type="caution">
    <text evidence="2">The sequence shown here is derived from an EMBL/GenBank/DDBJ whole genome shotgun (WGS) entry which is preliminary data.</text>
</comment>
<dbReference type="GeneID" id="19170371"/>
<name>W9XQH1_9EURO</name>
<dbReference type="AlphaFoldDB" id="W9XQH1"/>
<dbReference type="OrthoDB" id="4161849at2759"/>
<dbReference type="Proteomes" id="UP000019478">
    <property type="component" value="Unassembled WGS sequence"/>
</dbReference>